<feature type="domain" description="HRDC" evidence="1">
    <location>
        <begin position="1"/>
        <end position="42"/>
    </location>
</feature>
<dbReference type="InterPro" id="IPR044876">
    <property type="entry name" value="HRDC_dom_sf"/>
</dbReference>
<dbReference type="PROSITE" id="PS50967">
    <property type="entry name" value="HRDC"/>
    <property type="match status" value="1"/>
</dbReference>
<dbReference type="InterPro" id="IPR029491">
    <property type="entry name" value="Helicase_HTH"/>
</dbReference>
<accession>W4RQS3</accession>
<comment type="caution">
    <text evidence="2">The sequence shown here is derived from an EMBL/GenBank/DDBJ whole genome shotgun (WGS) entry which is preliminary data.</text>
</comment>
<keyword evidence="2" id="KW-0347">Helicase</keyword>
<dbReference type="Pfam" id="PF14493">
    <property type="entry name" value="HTH_40"/>
    <property type="match status" value="1"/>
</dbReference>
<evidence type="ECO:0000313" key="3">
    <source>
        <dbReference type="Proteomes" id="UP000018949"/>
    </source>
</evidence>
<dbReference type="GO" id="GO:0000166">
    <property type="term" value="F:nucleotide binding"/>
    <property type="evidence" value="ECO:0007669"/>
    <property type="project" value="InterPro"/>
</dbReference>
<dbReference type="InterPro" id="IPR002121">
    <property type="entry name" value="HRDC_dom"/>
</dbReference>
<dbReference type="GO" id="GO:0003676">
    <property type="term" value="F:nucleic acid binding"/>
    <property type="evidence" value="ECO:0007669"/>
    <property type="project" value="InterPro"/>
</dbReference>
<name>W4RQS3_9BACI</name>
<proteinExistence type="predicted"/>
<evidence type="ECO:0000259" key="1">
    <source>
        <dbReference type="PROSITE" id="PS50967"/>
    </source>
</evidence>
<keyword evidence="2" id="KW-0067">ATP-binding</keyword>
<keyword evidence="3" id="KW-1185">Reference proteome</keyword>
<keyword evidence="2" id="KW-0547">Nucleotide-binding</keyword>
<dbReference type="eggNOG" id="COG4955">
    <property type="taxonomic scope" value="Bacteria"/>
</dbReference>
<reference evidence="2 3" key="1">
    <citation type="submission" date="2013-12" db="EMBL/GenBank/DDBJ databases">
        <title>NBRP : Genome information of microbial organism related human and environment.</title>
        <authorList>
            <person name="Hattori M."/>
            <person name="Oshima K."/>
            <person name="Inaba H."/>
            <person name="Suda W."/>
            <person name="Sakamoto M."/>
            <person name="Iino T."/>
            <person name="Kitahara M."/>
            <person name="Oshida Y."/>
            <person name="Iida T."/>
            <person name="Kudo T."/>
            <person name="Itoh T."/>
            <person name="Ahmed I."/>
            <person name="Ohkuma M."/>
        </authorList>
    </citation>
    <scope>NUCLEOTIDE SEQUENCE [LARGE SCALE GENOMIC DNA]</scope>
    <source>
        <strain evidence="2 3">JCM 21738</strain>
    </source>
</reference>
<dbReference type="SUPFAM" id="SSF47819">
    <property type="entry name" value="HRDC-like"/>
    <property type="match status" value="1"/>
</dbReference>
<keyword evidence="2" id="KW-0378">Hydrolase</keyword>
<dbReference type="AlphaFoldDB" id="W4RQS3"/>
<dbReference type="GO" id="GO:0004386">
    <property type="term" value="F:helicase activity"/>
    <property type="evidence" value="ECO:0007669"/>
    <property type="project" value="UniProtKB-KW"/>
</dbReference>
<protein>
    <submittedName>
        <fullName evidence="2">ATP-dependent DNA helicase</fullName>
    </submittedName>
</protein>
<dbReference type="EMBL" id="BAUW01000039">
    <property type="protein sequence ID" value="GAE46238.1"/>
    <property type="molecule type" value="Genomic_DNA"/>
</dbReference>
<dbReference type="Proteomes" id="UP000018949">
    <property type="component" value="Unassembled WGS sequence"/>
</dbReference>
<gene>
    <name evidence="2" type="ORF">JCM21738_3120</name>
</gene>
<sequence length="131" mass="14738">MKLPLTDAEFLNVAGVGEHKLQKYGVPFIQRIIEFCEEHPERQPVMNAVAEPVRKPAKKTVGDSHLETYKLHQAGKTVADIAAERELVESTVENHLIQCIQQGMEVDYDLLIPAEHIEGLERAWQKPAATD</sequence>
<evidence type="ECO:0000313" key="2">
    <source>
        <dbReference type="EMBL" id="GAE46238.1"/>
    </source>
</evidence>
<dbReference type="InterPro" id="IPR010997">
    <property type="entry name" value="HRDC-like_sf"/>
</dbReference>
<organism evidence="2 3">
    <name type="scientific">Mesobacillus boroniphilus JCM 21738</name>
    <dbReference type="NCBI Taxonomy" id="1294265"/>
    <lineage>
        <taxon>Bacteria</taxon>
        <taxon>Bacillati</taxon>
        <taxon>Bacillota</taxon>
        <taxon>Bacilli</taxon>
        <taxon>Bacillales</taxon>
        <taxon>Bacillaceae</taxon>
        <taxon>Mesobacillus</taxon>
    </lineage>
</organism>
<dbReference type="Gene3D" id="1.10.150.80">
    <property type="entry name" value="HRDC domain"/>
    <property type="match status" value="1"/>
</dbReference>